<dbReference type="GO" id="GO:0003824">
    <property type="term" value="F:catalytic activity"/>
    <property type="evidence" value="ECO:0007669"/>
    <property type="project" value="InterPro"/>
</dbReference>
<gene>
    <name evidence="2" type="ORF">g.707</name>
</gene>
<evidence type="ECO:0000259" key="1">
    <source>
        <dbReference type="Pfam" id="PF14529"/>
    </source>
</evidence>
<name>A0A1B6JN50_9HEMI</name>
<organism evidence="2">
    <name type="scientific">Homalodisca liturata</name>
    <dbReference type="NCBI Taxonomy" id="320908"/>
    <lineage>
        <taxon>Eukaryota</taxon>
        <taxon>Metazoa</taxon>
        <taxon>Ecdysozoa</taxon>
        <taxon>Arthropoda</taxon>
        <taxon>Hexapoda</taxon>
        <taxon>Insecta</taxon>
        <taxon>Pterygota</taxon>
        <taxon>Neoptera</taxon>
        <taxon>Paraneoptera</taxon>
        <taxon>Hemiptera</taxon>
        <taxon>Auchenorrhyncha</taxon>
        <taxon>Membracoidea</taxon>
        <taxon>Cicadellidae</taxon>
        <taxon>Cicadellinae</taxon>
        <taxon>Proconiini</taxon>
        <taxon>Homalodisca</taxon>
    </lineage>
</organism>
<dbReference type="InterPro" id="IPR036691">
    <property type="entry name" value="Endo/exonu/phosph_ase_sf"/>
</dbReference>
<dbReference type="Pfam" id="PF14529">
    <property type="entry name" value="Exo_endo_phos_2"/>
    <property type="match status" value="1"/>
</dbReference>
<dbReference type="Gene3D" id="3.60.10.10">
    <property type="entry name" value="Endonuclease/exonuclease/phosphatase"/>
    <property type="match status" value="1"/>
</dbReference>
<accession>A0A1B6JN50</accession>
<feature type="non-terminal residue" evidence="2">
    <location>
        <position position="1"/>
    </location>
</feature>
<protein>
    <recommendedName>
        <fullName evidence="1">Endonuclease/exonuclease/phosphatase domain-containing protein</fullName>
    </recommendedName>
</protein>
<dbReference type="EMBL" id="GECU01007204">
    <property type="protein sequence ID" value="JAT00503.1"/>
    <property type="molecule type" value="Transcribed_RNA"/>
</dbReference>
<feature type="domain" description="Endonuclease/exonuclease/phosphatase" evidence="1">
    <location>
        <begin position="11"/>
        <end position="116"/>
    </location>
</feature>
<sequence length="208" mass="23415">VKVTSGKEHLYILGIYRSPSEKLDEALDIISNIIEEVKADNHPLVILGDINVNRLVPNNDARKLEEMLTSHNMTRLPLTPTRITHSSISSIDCVCSNLPKSKISASVIHTNLSDHTGQISKISLGAEKIEKSCLMLRQMKRDNLDSLKMLLYEEDWADVHNAQSTEEAYNIFLNTLTIAMDAACPKKKTRPKRKTKLNFNDDITLTMT</sequence>
<evidence type="ECO:0000313" key="2">
    <source>
        <dbReference type="EMBL" id="JAT00503.1"/>
    </source>
</evidence>
<dbReference type="PANTHER" id="PTHR33776:SF4">
    <property type="entry name" value="ENDONUCLEASE_EXONUCLEASE_PHOSPHATASE DOMAIN-CONTAINING PROTEIN"/>
    <property type="match status" value="1"/>
</dbReference>
<dbReference type="AlphaFoldDB" id="A0A1B6JN50"/>
<dbReference type="SUPFAM" id="SSF56219">
    <property type="entry name" value="DNase I-like"/>
    <property type="match status" value="1"/>
</dbReference>
<dbReference type="PANTHER" id="PTHR33776">
    <property type="entry name" value="ENDO/EXONUCLEASE/PHOSPHATASE DOMAIN-CONTAINING PROTEIN"/>
    <property type="match status" value="1"/>
</dbReference>
<reference evidence="2" key="1">
    <citation type="submission" date="2015-11" db="EMBL/GenBank/DDBJ databases">
        <title>De novo transcriptome assembly of four potential Pierce s Disease insect vectors from Arizona vineyards.</title>
        <authorList>
            <person name="Tassone E.E."/>
        </authorList>
    </citation>
    <scope>NUCLEOTIDE SEQUENCE</scope>
</reference>
<dbReference type="InterPro" id="IPR005135">
    <property type="entry name" value="Endo/exonuclease/phosphatase"/>
</dbReference>
<proteinExistence type="predicted"/>